<gene>
    <name evidence="5" type="ORF">CARN2_3016</name>
</gene>
<keyword evidence="1" id="KW-0813">Transport</keyword>
<evidence type="ECO:0000256" key="2">
    <source>
        <dbReference type="ARBA" id="ARBA00022741"/>
    </source>
</evidence>
<proteinExistence type="predicted"/>
<dbReference type="Pfam" id="PF03459">
    <property type="entry name" value="TOBE"/>
    <property type="match status" value="1"/>
</dbReference>
<dbReference type="PROSITE" id="PS00211">
    <property type="entry name" value="ABC_TRANSPORTER_1"/>
    <property type="match status" value="1"/>
</dbReference>
<dbReference type="InterPro" id="IPR003593">
    <property type="entry name" value="AAA+_ATPase"/>
</dbReference>
<dbReference type="GO" id="GO:0016887">
    <property type="term" value="F:ATP hydrolysis activity"/>
    <property type="evidence" value="ECO:0007669"/>
    <property type="project" value="InterPro"/>
</dbReference>
<dbReference type="InterPro" id="IPR050093">
    <property type="entry name" value="ABC_SmlMolc_Importer"/>
</dbReference>
<evidence type="ECO:0000256" key="3">
    <source>
        <dbReference type="ARBA" id="ARBA00022840"/>
    </source>
</evidence>
<sequence length="382" mass="41021">MDATRTAASNLLRRDELTTQSPAQQTLELAALVTAVGSYRSQPISFRLGPGQTLALLGGNGAGKTTLLETIAGFLKPRAGKVLLAGRDCTHAPPEARRVGYLFQTGALFPHLTVGQNLQFGRLASENLDTLLDRFELRDLAARRPGQLSGGERQRVALARTLAGNPDAVLLDEPLSAIDPATRPAMRDELARHLRACSAPSIVVTHDPAEAMALGQLVGVMDAGELLQIGPASAMFAHPARLRSAQLLGVENIWQGVVAALPDNGTVRIRLGLEPEACWIEALRGDELADLQMGARVRLCVRAADLQLIAPGQAEPDSPNQLEVRLVDRTDLASVVQLHCRLGDRLDILAYVLPWQLRGWPLAPGHTLRLHLAAEAMHVLPA</sequence>
<dbReference type="InterPro" id="IPR008995">
    <property type="entry name" value="Mo/tungstate-bd_C_term_dom"/>
</dbReference>
<dbReference type="InterPro" id="IPR017871">
    <property type="entry name" value="ABC_transporter-like_CS"/>
</dbReference>
<dbReference type="InterPro" id="IPR005116">
    <property type="entry name" value="Transp-assoc_OB_typ1"/>
</dbReference>
<dbReference type="AlphaFoldDB" id="E6PRI8"/>
<dbReference type="Gene3D" id="3.40.50.300">
    <property type="entry name" value="P-loop containing nucleotide triphosphate hydrolases"/>
    <property type="match status" value="1"/>
</dbReference>
<protein>
    <submittedName>
        <fullName evidence="5">Putative ABC-type Molybdate transport system,ATPase component</fullName>
    </submittedName>
</protein>
<name>E6PRI8_9ZZZZ</name>
<reference evidence="5" key="1">
    <citation type="submission" date="2009-10" db="EMBL/GenBank/DDBJ databases">
        <title>Diversity of trophic interactions inside an arsenic-rich microbial ecosystem.</title>
        <authorList>
            <person name="Bertin P.N."/>
            <person name="Heinrich-Salmeron A."/>
            <person name="Pelletier E."/>
            <person name="Goulhen-Chollet F."/>
            <person name="Arsene-Ploetze F."/>
            <person name="Gallien S."/>
            <person name="Calteau A."/>
            <person name="Vallenet D."/>
            <person name="Casiot C."/>
            <person name="Chane-Woon-Ming B."/>
            <person name="Giloteaux L."/>
            <person name="Barakat M."/>
            <person name="Bonnefoy V."/>
            <person name="Bruneel O."/>
            <person name="Chandler M."/>
            <person name="Cleiss J."/>
            <person name="Duran R."/>
            <person name="Elbaz-Poulichet F."/>
            <person name="Fonknechten N."/>
            <person name="Lauga B."/>
            <person name="Mornico D."/>
            <person name="Ortet P."/>
            <person name="Schaeffer C."/>
            <person name="Siguier P."/>
            <person name="Alexander Thil Smith A."/>
            <person name="Van Dorsselaer A."/>
            <person name="Weissenbach J."/>
            <person name="Medigue C."/>
            <person name="Le Paslier D."/>
        </authorList>
    </citation>
    <scope>NUCLEOTIDE SEQUENCE</scope>
</reference>
<dbReference type="Pfam" id="PF00005">
    <property type="entry name" value="ABC_tran"/>
    <property type="match status" value="1"/>
</dbReference>
<organism evidence="5">
    <name type="scientific">mine drainage metagenome</name>
    <dbReference type="NCBI Taxonomy" id="410659"/>
    <lineage>
        <taxon>unclassified sequences</taxon>
        <taxon>metagenomes</taxon>
        <taxon>ecological metagenomes</taxon>
    </lineage>
</organism>
<dbReference type="GO" id="GO:0005524">
    <property type="term" value="F:ATP binding"/>
    <property type="evidence" value="ECO:0007669"/>
    <property type="project" value="UniProtKB-KW"/>
</dbReference>
<dbReference type="SUPFAM" id="SSF50331">
    <property type="entry name" value="MOP-like"/>
    <property type="match status" value="1"/>
</dbReference>
<evidence type="ECO:0000256" key="1">
    <source>
        <dbReference type="ARBA" id="ARBA00022448"/>
    </source>
</evidence>
<evidence type="ECO:0000259" key="4">
    <source>
        <dbReference type="PROSITE" id="PS50893"/>
    </source>
</evidence>
<evidence type="ECO:0000313" key="5">
    <source>
        <dbReference type="EMBL" id="CBH97543.1"/>
    </source>
</evidence>
<dbReference type="SMART" id="SM00382">
    <property type="entry name" value="AAA"/>
    <property type="match status" value="1"/>
</dbReference>
<accession>E6PRI8</accession>
<dbReference type="EMBL" id="CABM01000044">
    <property type="protein sequence ID" value="CBH97543.1"/>
    <property type="molecule type" value="Genomic_DNA"/>
</dbReference>
<keyword evidence="2" id="KW-0547">Nucleotide-binding</keyword>
<dbReference type="PANTHER" id="PTHR42781">
    <property type="entry name" value="SPERMIDINE/PUTRESCINE IMPORT ATP-BINDING PROTEIN POTA"/>
    <property type="match status" value="1"/>
</dbReference>
<feature type="domain" description="ABC transporter" evidence="4">
    <location>
        <begin position="12"/>
        <end position="248"/>
    </location>
</feature>
<comment type="caution">
    <text evidence="5">The sequence shown here is derived from an EMBL/GenBank/DDBJ whole genome shotgun (WGS) entry which is preliminary data.</text>
</comment>
<dbReference type="InterPro" id="IPR027417">
    <property type="entry name" value="P-loop_NTPase"/>
</dbReference>
<dbReference type="PROSITE" id="PS50893">
    <property type="entry name" value="ABC_TRANSPORTER_2"/>
    <property type="match status" value="1"/>
</dbReference>
<dbReference type="InterPro" id="IPR003439">
    <property type="entry name" value="ABC_transporter-like_ATP-bd"/>
</dbReference>
<dbReference type="PANTHER" id="PTHR42781:SF4">
    <property type="entry name" value="SPERMIDINE_PUTRESCINE IMPORT ATP-BINDING PROTEIN POTA"/>
    <property type="match status" value="1"/>
</dbReference>
<keyword evidence="3" id="KW-0067">ATP-binding</keyword>
<dbReference type="SUPFAM" id="SSF52540">
    <property type="entry name" value="P-loop containing nucleoside triphosphate hydrolases"/>
    <property type="match status" value="1"/>
</dbReference>